<dbReference type="GO" id="GO:0005737">
    <property type="term" value="C:cytoplasm"/>
    <property type="evidence" value="ECO:0007669"/>
    <property type="project" value="TreeGrafter"/>
</dbReference>
<dbReference type="PANTHER" id="PTHR11530">
    <property type="entry name" value="D-AMINO ACID OXIDASE"/>
    <property type="match status" value="1"/>
</dbReference>
<sequence>MNSSSSVVVVGAGIVGVTTALVLQAAKYNVSIVSEHSALDSDSQLSKAWSSPYAGANWTPFAKNDDPFMQEIELRSLRFLEKIADSFPESTVKRIFSSLYYSAENYKEPWFVKQLDGVSYIPRHKLPENVDIGLEFKTVILNAPEYLKWITGLYISRGGIIHKAKLSFLGQAIDFAPKQENSTPIVVNCAALGNLYLSDVKDDSMFPARGQTLLVKAPNVTKTVANIDVMSYVIPRGNGTVIVGGTYQEGNWTPTPDPETANNILIEALKICPQLVDETTPTKPQNMSSRIGMLSSRIIAQNVGLRPARKEGVCNQTSSVPNPYFGIGSNSLSNLQDIPVVHNYGHGGYGYQTSWSFAYNSLAFVNKLSQNLHSKL</sequence>
<evidence type="ECO:0000256" key="2">
    <source>
        <dbReference type="ARBA" id="ARBA00006730"/>
    </source>
</evidence>
<dbReference type="EMBL" id="MBFT01000461">
    <property type="protein sequence ID" value="PVU90816.1"/>
    <property type="molecule type" value="Genomic_DNA"/>
</dbReference>
<proteinExistence type="inferred from homology"/>
<dbReference type="GO" id="GO:0019478">
    <property type="term" value="P:D-amino acid catabolic process"/>
    <property type="evidence" value="ECO:0007669"/>
    <property type="project" value="TreeGrafter"/>
</dbReference>
<dbReference type="Proteomes" id="UP000245699">
    <property type="component" value="Unassembled WGS sequence"/>
</dbReference>
<evidence type="ECO:0000313" key="7">
    <source>
        <dbReference type="EMBL" id="PVU90816.1"/>
    </source>
</evidence>
<dbReference type="InterPro" id="IPR023209">
    <property type="entry name" value="DAO"/>
</dbReference>
<protein>
    <recommendedName>
        <fullName evidence="6">FAD dependent oxidoreductase domain-containing protein</fullName>
    </recommendedName>
</protein>
<evidence type="ECO:0000313" key="8">
    <source>
        <dbReference type="Proteomes" id="UP000245699"/>
    </source>
</evidence>
<organism evidence="7 8">
    <name type="scientific">Furculomyces boomerangus</name>
    <dbReference type="NCBI Taxonomy" id="61424"/>
    <lineage>
        <taxon>Eukaryota</taxon>
        <taxon>Fungi</taxon>
        <taxon>Fungi incertae sedis</taxon>
        <taxon>Zoopagomycota</taxon>
        <taxon>Kickxellomycotina</taxon>
        <taxon>Harpellomycetes</taxon>
        <taxon>Harpellales</taxon>
        <taxon>Harpellaceae</taxon>
        <taxon>Furculomyces</taxon>
    </lineage>
</organism>
<keyword evidence="5" id="KW-0560">Oxidoreductase</keyword>
<comment type="cofactor">
    <cofactor evidence="1">
        <name>FAD</name>
        <dbReference type="ChEBI" id="CHEBI:57692"/>
    </cofactor>
</comment>
<evidence type="ECO:0000259" key="6">
    <source>
        <dbReference type="Pfam" id="PF01266"/>
    </source>
</evidence>
<gene>
    <name evidence="7" type="ORF">BB559_004430</name>
</gene>
<dbReference type="PIRSF" id="PIRSF000189">
    <property type="entry name" value="D-aa_oxidase"/>
    <property type="match status" value="1"/>
</dbReference>
<keyword evidence="4" id="KW-0274">FAD</keyword>
<feature type="domain" description="FAD dependent oxidoreductase" evidence="6">
    <location>
        <begin position="7"/>
        <end position="357"/>
    </location>
</feature>
<evidence type="ECO:0000256" key="1">
    <source>
        <dbReference type="ARBA" id="ARBA00001974"/>
    </source>
</evidence>
<dbReference type="GO" id="GO:0003884">
    <property type="term" value="F:D-amino-acid oxidase activity"/>
    <property type="evidence" value="ECO:0007669"/>
    <property type="project" value="InterPro"/>
</dbReference>
<evidence type="ECO:0000256" key="5">
    <source>
        <dbReference type="ARBA" id="ARBA00023002"/>
    </source>
</evidence>
<evidence type="ECO:0000256" key="4">
    <source>
        <dbReference type="ARBA" id="ARBA00022827"/>
    </source>
</evidence>
<dbReference type="Gene3D" id="3.30.9.10">
    <property type="entry name" value="D-Amino Acid Oxidase, subunit A, domain 2"/>
    <property type="match status" value="1"/>
</dbReference>
<dbReference type="SUPFAM" id="SSF51971">
    <property type="entry name" value="Nucleotide-binding domain"/>
    <property type="match status" value="1"/>
</dbReference>
<dbReference type="PANTHER" id="PTHR11530:SF11">
    <property type="entry name" value="D-ASPARTATE OXIDASE"/>
    <property type="match status" value="1"/>
</dbReference>
<comment type="caution">
    <text evidence="7">The sequence shown here is derived from an EMBL/GenBank/DDBJ whole genome shotgun (WGS) entry which is preliminary data.</text>
</comment>
<dbReference type="Gene3D" id="3.40.50.720">
    <property type="entry name" value="NAD(P)-binding Rossmann-like Domain"/>
    <property type="match status" value="1"/>
</dbReference>
<name>A0A2T9YEQ8_9FUNG</name>
<dbReference type="GO" id="GO:0071949">
    <property type="term" value="F:FAD binding"/>
    <property type="evidence" value="ECO:0007669"/>
    <property type="project" value="InterPro"/>
</dbReference>
<accession>A0A2T9YEQ8</accession>
<reference evidence="7 8" key="1">
    <citation type="journal article" date="2018" name="MBio">
        <title>Comparative Genomics Reveals the Core Gene Toolbox for the Fungus-Insect Symbiosis.</title>
        <authorList>
            <person name="Wang Y."/>
            <person name="Stata M."/>
            <person name="Wang W."/>
            <person name="Stajich J.E."/>
            <person name="White M.M."/>
            <person name="Moncalvo J.M."/>
        </authorList>
    </citation>
    <scope>NUCLEOTIDE SEQUENCE [LARGE SCALE GENOMIC DNA]</scope>
    <source>
        <strain evidence="7 8">AUS-77-4</strain>
    </source>
</reference>
<dbReference type="AlphaFoldDB" id="A0A2T9YEQ8"/>
<dbReference type="SUPFAM" id="SSF54373">
    <property type="entry name" value="FAD-linked reductases, C-terminal domain"/>
    <property type="match status" value="1"/>
</dbReference>
<comment type="similarity">
    <text evidence="2">Belongs to the DAMOX/DASOX family.</text>
</comment>
<dbReference type="STRING" id="61424.A0A2T9YEQ8"/>
<dbReference type="InterPro" id="IPR006076">
    <property type="entry name" value="FAD-dep_OxRdtase"/>
</dbReference>
<keyword evidence="3" id="KW-0285">Flavoprotein</keyword>
<dbReference type="OrthoDB" id="2015447at2759"/>
<dbReference type="Pfam" id="PF01266">
    <property type="entry name" value="DAO"/>
    <property type="match status" value="1"/>
</dbReference>
<keyword evidence="8" id="KW-1185">Reference proteome</keyword>
<evidence type="ECO:0000256" key="3">
    <source>
        <dbReference type="ARBA" id="ARBA00022630"/>
    </source>
</evidence>